<feature type="compositionally biased region" description="Basic and acidic residues" evidence="1">
    <location>
        <begin position="235"/>
        <end position="246"/>
    </location>
</feature>
<dbReference type="HOGENOM" id="CLU_530141_0_0_1"/>
<dbReference type="OrthoDB" id="3532887at2759"/>
<feature type="region of interest" description="Disordered" evidence="1">
    <location>
        <begin position="232"/>
        <end position="282"/>
    </location>
</feature>
<feature type="compositionally biased region" description="Low complexity" evidence="1">
    <location>
        <begin position="141"/>
        <end position="162"/>
    </location>
</feature>
<accession>W9CPE1</accession>
<organism evidence="2 3">
    <name type="scientific">Sclerotinia borealis (strain F-4128)</name>
    <dbReference type="NCBI Taxonomy" id="1432307"/>
    <lineage>
        <taxon>Eukaryota</taxon>
        <taxon>Fungi</taxon>
        <taxon>Dikarya</taxon>
        <taxon>Ascomycota</taxon>
        <taxon>Pezizomycotina</taxon>
        <taxon>Leotiomycetes</taxon>
        <taxon>Helotiales</taxon>
        <taxon>Sclerotiniaceae</taxon>
        <taxon>Sclerotinia</taxon>
    </lineage>
</organism>
<comment type="caution">
    <text evidence="2">The sequence shown here is derived from an EMBL/GenBank/DDBJ whole genome shotgun (WGS) entry which is preliminary data.</text>
</comment>
<feature type="compositionally biased region" description="Pro residues" evidence="1">
    <location>
        <begin position="1"/>
        <end position="12"/>
    </location>
</feature>
<evidence type="ECO:0000256" key="1">
    <source>
        <dbReference type="SAM" id="MobiDB-lite"/>
    </source>
</evidence>
<evidence type="ECO:0000313" key="2">
    <source>
        <dbReference type="EMBL" id="ESZ97898.1"/>
    </source>
</evidence>
<name>W9CPE1_SCLBF</name>
<proteinExistence type="predicted"/>
<dbReference type="Proteomes" id="UP000019487">
    <property type="component" value="Unassembled WGS sequence"/>
</dbReference>
<keyword evidence="3" id="KW-1185">Reference proteome</keyword>
<feature type="compositionally biased region" description="Acidic residues" evidence="1">
    <location>
        <begin position="253"/>
        <end position="276"/>
    </location>
</feature>
<protein>
    <submittedName>
        <fullName evidence="2">Uncharacterized protein</fullName>
    </submittedName>
</protein>
<sequence>MAQFPPPPPPPRPQRRQTDPSALLPSFMATGTLAITHRRQLEQSELSLTRSTTSQPVQVPVQVQVQVQAEVQSLHQPLHPQQYFTPLDFASPPAPTPQGLPALPLPTPQLAPSLPPRRGRARTRARTTPPRRRRRPRAEEFAPAAATAPTPTTTPSEPTSSTTTFASTIATVRAASAAWVTDKRRDRKKRRVIHAHETQGHDFDMMLDWQHELDAMSVLTTEEDWYGMMRRGQGHGREMEPEEKMGKGGNVSGDDDEYFDADDDGEEEEEKGEEVPAEPTFQVSERWRQRGAAGLAKARWASQRYQAKKRVRKTATWLVATPERRNRMELEAADAIPFIADATPVGPVPPRSMEPWLRSERETLLRIIDSRNRTTHLDNKLDLVTSAYNRRISGTLQRCGEYCVAIGNGQSRRDSQLTEDRTAPVRTQISINANMRKWIERGDVCECRQHQRYLEGDFERSGGFPGGHAVERCVEGEGGEAEEDSCFCGNYLRDYNGGFEEGHGERYCSASRQG</sequence>
<feature type="region of interest" description="Disordered" evidence="1">
    <location>
        <begin position="90"/>
        <end position="162"/>
    </location>
</feature>
<gene>
    <name evidence="2" type="ORF">SBOR_1715</name>
</gene>
<dbReference type="AlphaFoldDB" id="W9CPE1"/>
<reference evidence="2 3" key="1">
    <citation type="journal article" date="2014" name="Genome Announc.">
        <title>Draft genome sequence of Sclerotinia borealis, a psychrophilic plant pathogenic fungus.</title>
        <authorList>
            <person name="Mardanov A.V."/>
            <person name="Beletsky A.V."/>
            <person name="Kadnikov V.V."/>
            <person name="Ignatov A.N."/>
            <person name="Ravin N.V."/>
        </authorList>
    </citation>
    <scope>NUCLEOTIDE SEQUENCE [LARGE SCALE GENOMIC DNA]</scope>
    <source>
        <strain evidence="3">F-4157</strain>
    </source>
</reference>
<feature type="compositionally biased region" description="Basic residues" evidence="1">
    <location>
        <begin position="117"/>
        <end position="136"/>
    </location>
</feature>
<feature type="region of interest" description="Disordered" evidence="1">
    <location>
        <begin position="1"/>
        <end position="20"/>
    </location>
</feature>
<dbReference type="EMBL" id="AYSA01000064">
    <property type="protein sequence ID" value="ESZ97898.1"/>
    <property type="molecule type" value="Genomic_DNA"/>
</dbReference>
<feature type="compositionally biased region" description="Pro residues" evidence="1">
    <location>
        <begin position="92"/>
        <end position="115"/>
    </location>
</feature>
<evidence type="ECO:0000313" key="3">
    <source>
        <dbReference type="Proteomes" id="UP000019487"/>
    </source>
</evidence>